<dbReference type="InterPro" id="IPR016181">
    <property type="entry name" value="Acyl_CoA_acyltransferase"/>
</dbReference>
<name>A0AA39MFU1_9AGAR</name>
<gene>
    <name evidence="2" type="ORF">EV421DRAFT_126549</name>
</gene>
<comment type="caution">
    <text evidence="2">The sequence shown here is derived from an EMBL/GenBank/DDBJ whole genome shotgun (WGS) entry which is preliminary data.</text>
</comment>
<dbReference type="AlphaFoldDB" id="A0AA39MFU1"/>
<dbReference type="InterPro" id="IPR000182">
    <property type="entry name" value="GNAT_dom"/>
</dbReference>
<feature type="domain" description="N-acetyltransferase" evidence="1">
    <location>
        <begin position="157"/>
        <end position="214"/>
    </location>
</feature>
<accession>A0AA39MFU1</accession>
<reference evidence="2" key="1">
    <citation type="submission" date="2023-06" db="EMBL/GenBank/DDBJ databases">
        <authorList>
            <consortium name="Lawrence Berkeley National Laboratory"/>
            <person name="Ahrendt S."/>
            <person name="Sahu N."/>
            <person name="Indic B."/>
            <person name="Wong-Bajracharya J."/>
            <person name="Merenyi Z."/>
            <person name="Ke H.-M."/>
            <person name="Monk M."/>
            <person name="Kocsube S."/>
            <person name="Drula E."/>
            <person name="Lipzen A."/>
            <person name="Balint B."/>
            <person name="Henrissat B."/>
            <person name="Andreopoulos B."/>
            <person name="Martin F.M."/>
            <person name="Harder C.B."/>
            <person name="Rigling D."/>
            <person name="Ford K.L."/>
            <person name="Foster G.D."/>
            <person name="Pangilinan J."/>
            <person name="Papanicolaou A."/>
            <person name="Barry K."/>
            <person name="LaButti K."/>
            <person name="Viragh M."/>
            <person name="Koriabine M."/>
            <person name="Yan M."/>
            <person name="Riley R."/>
            <person name="Champramary S."/>
            <person name="Plett K.L."/>
            <person name="Tsai I.J."/>
            <person name="Slot J."/>
            <person name="Sipos G."/>
            <person name="Plett J."/>
            <person name="Nagy L.G."/>
            <person name="Grigoriev I.V."/>
        </authorList>
    </citation>
    <scope>NUCLEOTIDE SEQUENCE</scope>
    <source>
        <strain evidence="2">FPL87.14</strain>
    </source>
</reference>
<dbReference type="Proteomes" id="UP001175226">
    <property type="component" value="Unassembled WGS sequence"/>
</dbReference>
<keyword evidence="3" id="KW-1185">Reference proteome</keyword>
<evidence type="ECO:0000259" key="1">
    <source>
        <dbReference type="Pfam" id="PF13673"/>
    </source>
</evidence>
<dbReference type="EMBL" id="JAUEPT010000103">
    <property type="protein sequence ID" value="KAK0431945.1"/>
    <property type="molecule type" value="Genomic_DNA"/>
</dbReference>
<organism evidence="2 3">
    <name type="scientific">Armillaria borealis</name>
    <dbReference type="NCBI Taxonomy" id="47425"/>
    <lineage>
        <taxon>Eukaryota</taxon>
        <taxon>Fungi</taxon>
        <taxon>Dikarya</taxon>
        <taxon>Basidiomycota</taxon>
        <taxon>Agaricomycotina</taxon>
        <taxon>Agaricomycetes</taxon>
        <taxon>Agaricomycetidae</taxon>
        <taxon>Agaricales</taxon>
        <taxon>Marasmiineae</taxon>
        <taxon>Physalacriaceae</taxon>
        <taxon>Armillaria</taxon>
    </lineage>
</organism>
<dbReference type="GO" id="GO:0016747">
    <property type="term" value="F:acyltransferase activity, transferring groups other than amino-acyl groups"/>
    <property type="evidence" value="ECO:0007669"/>
    <property type="project" value="InterPro"/>
</dbReference>
<sequence>MGHQCLRQITLFSQLLSWMRPSRLLLEPMIQVGYELVTIGAECLKYMTSLSDPSIRAMAGGNKALYDPLLGAVTRALVLEGKIWLAVSNGRIVGVLGGFGPGTFLWATEEQRTLGFDSVYASLSEETKNWWQNIYGPKIKEFMDNALGKTANLDGWMIPLVAVDPPFQCRGIATAMFKEMTSEAIQDKAVMVVGADSDLNVRIYESFGFILKGKTILASSVQGESYPLFALKKIP</sequence>
<dbReference type="Pfam" id="PF13673">
    <property type="entry name" value="Acetyltransf_10"/>
    <property type="match status" value="1"/>
</dbReference>
<evidence type="ECO:0000313" key="2">
    <source>
        <dbReference type="EMBL" id="KAK0431945.1"/>
    </source>
</evidence>
<dbReference type="Gene3D" id="3.40.630.30">
    <property type="match status" value="1"/>
</dbReference>
<evidence type="ECO:0000313" key="3">
    <source>
        <dbReference type="Proteomes" id="UP001175226"/>
    </source>
</evidence>
<dbReference type="SUPFAM" id="SSF55729">
    <property type="entry name" value="Acyl-CoA N-acyltransferases (Nat)"/>
    <property type="match status" value="1"/>
</dbReference>
<protein>
    <recommendedName>
        <fullName evidence="1">N-acetyltransferase domain-containing protein</fullName>
    </recommendedName>
</protein>
<proteinExistence type="predicted"/>